<keyword evidence="2" id="KW-0862">Zinc</keyword>
<evidence type="ECO:0000259" key="4">
    <source>
        <dbReference type="PROSITE" id="PS50114"/>
    </source>
</evidence>
<feature type="region of interest" description="Disordered" evidence="3">
    <location>
        <begin position="43"/>
        <end position="67"/>
    </location>
</feature>
<dbReference type="Proteomes" id="UP001557470">
    <property type="component" value="Unassembled WGS sequence"/>
</dbReference>
<proteinExistence type="predicted"/>
<protein>
    <recommendedName>
        <fullName evidence="4">GATA-type domain-containing protein</fullName>
    </recommendedName>
</protein>
<name>A0ABD0XD92_UMBPY</name>
<dbReference type="InterPro" id="IPR013088">
    <property type="entry name" value="Znf_NHR/GATA"/>
</dbReference>
<feature type="compositionally biased region" description="Polar residues" evidence="3">
    <location>
        <begin position="173"/>
        <end position="187"/>
    </location>
</feature>
<reference evidence="5 6" key="1">
    <citation type="submission" date="2024-06" db="EMBL/GenBank/DDBJ databases">
        <authorList>
            <person name="Pan Q."/>
            <person name="Wen M."/>
            <person name="Jouanno E."/>
            <person name="Zahm M."/>
            <person name="Klopp C."/>
            <person name="Cabau C."/>
            <person name="Louis A."/>
            <person name="Berthelot C."/>
            <person name="Parey E."/>
            <person name="Roest Crollius H."/>
            <person name="Montfort J."/>
            <person name="Robinson-Rechavi M."/>
            <person name="Bouchez O."/>
            <person name="Lampietro C."/>
            <person name="Lopez Roques C."/>
            <person name="Donnadieu C."/>
            <person name="Postlethwait J."/>
            <person name="Bobe J."/>
            <person name="Verreycken H."/>
            <person name="Guiguen Y."/>
        </authorList>
    </citation>
    <scope>NUCLEOTIDE SEQUENCE [LARGE SCALE GENOMIC DNA]</scope>
    <source>
        <strain evidence="5">Up_M1</strain>
        <tissue evidence="5">Testis</tissue>
    </source>
</reference>
<feature type="region of interest" description="Disordered" evidence="3">
    <location>
        <begin position="372"/>
        <end position="414"/>
    </location>
</feature>
<feature type="compositionally biased region" description="Basic and acidic residues" evidence="3">
    <location>
        <begin position="8"/>
        <end position="24"/>
    </location>
</feature>
<dbReference type="Gene3D" id="3.30.50.10">
    <property type="entry name" value="Erythroid Transcription Factor GATA-1, subunit A"/>
    <property type="match status" value="1"/>
</dbReference>
<dbReference type="InterPro" id="IPR000679">
    <property type="entry name" value="Znf_GATA"/>
</dbReference>
<keyword evidence="2" id="KW-0863">Zinc-finger</keyword>
<dbReference type="InterPro" id="IPR053116">
    <property type="entry name" value="GATA-type_Znf_Regulator"/>
</dbReference>
<feature type="domain" description="GATA-type" evidence="4">
    <location>
        <begin position="472"/>
        <end position="507"/>
    </location>
</feature>
<feature type="region of interest" description="Disordered" evidence="3">
    <location>
        <begin position="149"/>
        <end position="204"/>
    </location>
</feature>
<feature type="compositionally biased region" description="Basic residues" evidence="3">
    <location>
        <begin position="440"/>
        <end position="450"/>
    </location>
</feature>
<feature type="region of interest" description="Disordered" evidence="3">
    <location>
        <begin position="1"/>
        <end position="28"/>
    </location>
</feature>
<accession>A0ABD0XD92</accession>
<dbReference type="SUPFAM" id="SSF57716">
    <property type="entry name" value="Glucocorticoid receptor-like (DNA-binding domain)"/>
    <property type="match status" value="1"/>
</dbReference>
<dbReference type="PANTHER" id="PTHR47341">
    <property type="entry name" value="GATA-TYPE ZINC FINGER PROTEIN 1"/>
    <property type="match status" value="1"/>
</dbReference>
<evidence type="ECO:0000313" key="5">
    <source>
        <dbReference type="EMBL" id="KAL1005782.1"/>
    </source>
</evidence>
<dbReference type="GO" id="GO:0008270">
    <property type="term" value="F:zinc ion binding"/>
    <property type="evidence" value="ECO:0007669"/>
    <property type="project" value="UniProtKB-KW"/>
</dbReference>
<keyword evidence="1" id="KW-0539">Nucleus</keyword>
<evidence type="ECO:0000256" key="1">
    <source>
        <dbReference type="ARBA" id="ARBA00023242"/>
    </source>
</evidence>
<feature type="region of interest" description="Disordered" evidence="3">
    <location>
        <begin position="438"/>
        <end position="473"/>
    </location>
</feature>
<keyword evidence="6" id="KW-1185">Reference proteome</keyword>
<feature type="compositionally biased region" description="Low complexity" evidence="3">
    <location>
        <begin position="451"/>
        <end position="461"/>
    </location>
</feature>
<comment type="caution">
    <text evidence="5">The sequence shown here is derived from an EMBL/GenBank/DDBJ whole genome shotgun (WGS) entry which is preliminary data.</text>
</comment>
<keyword evidence="2" id="KW-0479">Metal-binding</keyword>
<dbReference type="SMART" id="SM00401">
    <property type="entry name" value="ZnF_GATA"/>
    <property type="match status" value="1"/>
</dbReference>
<dbReference type="AlphaFoldDB" id="A0ABD0XD92"/>
<evidence type="ECO:0000256" key="2">
    <source>
        <dbReference type="PROSITE-ProRule" id="PRU00094"/>
    </source>
</evidence>
<gene>
    <name evidence="5" type="ORF">UPYG_G00063940</name>
</gene>
<sequence>MSTGATYRPEKRGTKEDPDSRDDQQVTQSTILYLIHEATKLATPSPVHNGSMDVKPTSLNVSNSRSKKSIVSDHSPWEVMSLINMQCERILHSGNPQEEASSTVQSGPLVYSHKVAPLAVIISDTSTLEEMDYHGKTVCPPLLHTTGDSLYSPFRSRGERGKLSRGGEYSPRSPGTNLPVVSSSYSTEPGKGDPDSEAATNKDTGVTFCLGGDGFPVNEESRKISYAIVKEEPTLMESCPQADDGLSFKHQSVSIDDQFEQPLDNHIATGEDAACQSSQSLGNTTRIHPGPEELNLNMTLDFNSNICFTFDPKDDIPQLAKSPQEMLLSVGTEPVLVTVNPTSGQDVSLIKTQADCIQSCVVTNEEELLSIPPNPQSHCEPTLKVTKTPRKQANPSRSADVRDPDFQGVTFSMQTELDDRREQCRLLITSKEYRDEIPRGRTRRSVRAGRARSSQSSLRTSSSEEESDPSILPKNKRCASCCTKKTPLWRDAEDGTPLCNACGIRYKKYRVRCLQCWHIPRKEGNSNACCFKCGDLLHLASSQRKHSPW</sequence>
<organism evidence="5 6">
    <name type="scientific">Umbra pygmaea</name>
    <name type="common">Eastern mudminnow</name>
    <dbReference type="NCBI Taxonomy" id="75934"/>
    <lineage>
        <taxon>Eukaryota</taxon>
        <taxon>Metazoa</taxon>
        <taxon>Chordata</taxon>
        <taxon>Craniata</taxon>
        <taxon>Vertebrata</taxon>
        <taxon>Euteleostomi</taxon>
        <taxon>Actinopterygii</taxon>
        <taxon>Neopterygii</taxon>
        <taxon>Teleostei</taxon>
        <taxon>Protacanthopterygii</taxon>
        <taxon>Esociformes</taxon>
        <taxon>Umbridae</taxon>
        <taxon>Umbra</taxon>
    </lineage>
</organism>
<dbReference type="CDD" id="cd00202">
    <property type="entry name" value="ZnF_GATA"/>
    <property type="match status" value="1"/>
</dbReference>
<dbReference type="PROSITE" id="PS50114">
    <property type="entry name" value="GATA_ZN_FINGER_2"/>
    <property type="match status" value="1"/>
</dbReference>
<evidence type="ECO:0000256" key="3">
    <source>
        <dbReference type="SAM" id="MobiDB-lite"/>
    </source>
</evidence>
<dbReference type="PANTHER" id="PTHR47341:SF1">
    <property type="entry name" value="GATA-TYPE ZINC FINGER PROTEIN 1"/>
    <property type="match status" value="1"/>
</dbReference>
<dbReference type="Pfam" id="PF00320">
    <property type="entry name" value="GATA"/>
    <property type="match status" value="1"/>
</dbReference>
<evidence type="ECO:0000313" key="6">
    <source>
        <dbReference type="Proteomes" id="UP001557470"/>
    </source>
</evidence>
<dbReference type="EMBL" id="JAGEUA010000002">
    <property type="protein sequence ID" value="KAL1005782.1"/>
    <property type="molecule type" value="Genomic_DNA"/>
</dbReference>